<name>A0A1R4B5X9_9VIBR</name>
<keyword evidence="3" id="KW-1185">Reference proteome</keyword>
<gene>
    <name evidence="2" type="ORF">VPAL9027_02307</name>
</gene>
<accession>A0A1R4B5X9</accession>
<keyword evidence="1" id="KW-0732">Signal</keyword>
<feature type="signal peptide" evidence="1">
    <location>
        <begin position="1"/>
        <end position="21"/>
    </location>
</feature>
<feature type="chain" id="PRO_5012910095" evidence="1">
    <location>
        <begin position="22"/>
        <end position="111"/>
    </location>
</feature>
<dbReference type="AlphaFoldDB" id="A0A1R4B5X9"/>
<evidence type="ECO:0000313" key="2">
    <source>
        <dbReference type="EMBL" id="SJL84325.1"/>
    </source>
</evidence>
<protein>
    <submittedName>
        <fullName evidence="2">Uncharacterized protein</fullName>
    </submittedName>
</protein>
<evidence type="ECO:0000313" key="3">
    <source>
        <dbReference type="Proteomes" id="UP000189475"/>
    </source>
</evidence>
<evidence type="ECO:0000256" key="1">
    <source>
        <dbReference type="SAM" id="SignalP"/>
    </source>
</evidence>
<dbReference type="OrthoDB" id="5875144at2"/>
<sequence length="111" mass="11917">MKYIATAIAAAALSMSFTASAANTSEVNASDISMKVSSHANEATIQLTESGQPLKNYPVTVKSLRTNHLQTSDDGSLTFHNRSSHSQTMTIVVEGKNGEKLTTQRFIGRQS</sequence>
<proteinExistence type="predicted"/>
<dbReference type="EMBL" id="FUFT01000005">
    <property type="protein sequence ID" value="SJL84325.1"/>
    <property type="molecule type" value="Genomic_DNA"/>
</dbReference>
<dbReference type="RefSeq" id="WP_077314695.1">
    <property type="nucleotide sequence ID" value="NZ_AP024888.1"/>
</dbReference>
<organism evidence="2 3">
    <name type="scientific">Vibrio palustris</name>
    <dbReference type="NCBI Taxonomy" id="1918946"/>
    <lineage>
        <taxon>Bacteria</taxon>
        <taxon>Pseudomonadati</taxon>
        <taxon>Pseudomonadota</taxon>
        <taxon>Gammaproteobacteria</taxon>
        <taxon>Vibrionales</taxon>
        <taxon>Vibrionaceae</taxon>
        <taxon>Vibrio</taxon>
    </lineage>
</organism>
<dbReference type="Proteomes" id="UP000189475">
    <property type="component" value="Unassembled WGS sequence"/>
</dbReference>
<reference evidence="2 3" key="1">
    <citation type="submission" date="2017-02" db="EMBL/GenBank/DDBJ databases">
        <authorList>
            <person name="Peterson S.W."/>
        </authorList>
    </citation>
    <scope>NUCLEOTIDE SEQUENCE [LARGE SCALE GENOMIC DNA]</scope>
    <source>
        <strain evidence="2 3">CECT 9027</strain>
    </source>
</reference>